<proteinExistence type="predicted"/>
<protein>
    <recommendedName>
        <fullName evidence="1">Cysteine-rich VLP domain-containing protein</fullName>
    </recommendedName>
</protein>
<organism evidence="2 3">
    <name type="scientific">Salimicrobium humidisoli</name>
    <dbReference type="NCBI Taxonomy" id="2029857"/>
    <lineage>
        <taxon>Bacteria</taxon>
        <taxon>Bacillati</taxon>
        <taxon>Bacillota</taxon>
        <taxon>Bacilli</taxon>
        <taxon>Bacillales</taxon>
        <taxon>Bacillaceae</taxon>
        <taxon>Salimicrobium</taxon>
    </lineage>
</organism>
<evidence type="ECO:0000313" key="2">
    <source>
        <dbReference type="EMBL" id="PBB05739.1"/>
    </source>
</evidence>
<dbReference type="Proteomes" id="UP000217561">
    <property type="component" value="Unassembled WGS sequence"/>
</dbReference>
<reference evidence="2 3" key="1">
    <citation type="submission" date="2017-08" db="EMBL/GenBank/DDBJ databases">
        <title>Salimicrobium alkalisoli sp. nov., isolated from saline alkaline soil.</title>
        <authorList>
            <person name="Zhang G."/>
            <person name="Xiong Q."/>
        </authorList>
    </citation>
    <scope>NUCLEOTIDE SEQUENCE [LARGE SCALE GENOMIC DNA]</scope>
    <source>
        <strain evidence="2 3">WN024</strain>
    </source>
</reference>
<evidence type="ECO:0000313" key="3">
    <source>
        <dbReference type="Proteomes" id="UP000217561"/>
    </source>
</evidence>
<name>A0ABX4HSD3_9BACI</name>
<feature type="domain" description="Cysteine-rich VLP" evidence="1">
    <location>
        <begin position="17"/>
        <end position="70"/>
    </location>
</feature>
<dbReference type="InterPro" id="IPR025973">
    <property type="entry name" value="Cys_rich_VLP_dom"/>
</dbReference>
<gene>
    <name evidence="2" type="ORF">CKW00_06990</name>
</gene>
<sequence>MRLYSSSRAEVRTLSEQKERKLVKDWCANYDQHGKCHLQTGLGESGRECPLFSDEPTRCPYFERAVLPNDPALEYDYWRRRGAHQGEGIKVCAECEAPFTPASNRQVYCAECGEQRRQAQKSRQNKRYYRKSKGY</sequence>
<keyword evidence="3" id="KW-1185">Reference proteome</keyword>
<dbReference type="Pfam" id="PF14194">
    <property type="entry name" value="Cys_rich_VLP"/>
    <property type="match status" value="1"/>
</dbReference>
<accession>A0ABX4HSD3</accession>
<dbReference type="EMBL" id="NSGH01000009">
    <property type="protein sequence ID" value="PBB05739.1"/>
    <property type="molecule type" value="Genomic_DNA"/>
</dbReference>
<evidence type="ECO:0000259" key="1">
    <source>
        <dbReference type="Pfam" id="PF14194"/>
    </source>
</evidence>
<comment type="caution">
    <text evidence="2">The sequence shown here is derived from an EMBL/GenBank/DDBJ whole genome shotgun (WGS) entry which is preliminary data.</text>
</comment>